<dbReference type="AlphaFoldDB" id="A0AA47MD21"/>
<reference evidence="2" key="1">
    <citation type="journal article" date="2023" name="Front. Mar. Sci.">
        <title>A new Merluccius polli reference genome to investigate the effects of global change in West African waters.</title>
        <authorList>
            <person name="Mateo J.L."/>
            <person name="Blanco-Fernandez C."/>
            <person name="Garcia-Vazquez E."/>
            <person name="Machado-Schiaffino G."/>
        </authorList>
    </citation>
    <scope>NUCLEOTIDE SEQUENCE</scope>
    <source>
        <strain evidence="2">C29</strain>
        <tissue evidence="2">Fin</tissue>
    </source>
</reference>
<protein>
    <recommendedName>
        <fullName evidence="4">DUF4806 domain-containing protein</fullName>
    </recommendedName>
</protein>
<dbReference type="Proteomes" id="UP001174136">
    <property type="component" value="Unassembled WGS sequence"/>
</dbReference>
<evidence type="ECO:0000313" key="3">
    <source>
        <dbReference type="Proteomes" id="UP001174136"/>
    </source>
</evidence>
<sequence length="273" mass="31220">MPYEVVEFPEEGLVGVVAHNWTFKDKGEMYSYWPPSNPRKRARAEELPDTVNWIVRKIRLFSKTDDWETAGRRCKRAELQSSVETGDEGDRRPHKSNPRYMSSEDTLQVILRRLDTLEENQRQAIQLLCRNGERSIEAPVELEVAQTTTDLEDLEERLKVSDFRKKVVSHLRLVGGSNPGDCVRRVMRTIAANLVWSSFSLRGKKGKLPLLGTAVCTTIKQAVMKWKPGLGEKVVEVLIAETLKHAPSAHLKAQAYVQTRRDLEEDNPEEEQN</sequence>
<feature type="region of interest" description="Disordered" evidence="1">
    <location>
        <begin position="78"/>
        <end position="102"/>
    </location>
</feature>
<comment type="caution">
    <text evidence="2">The sequence shown here is derived from an EMBL/GenBank/DDBJ whole genome shotgun (WGS) entry which is preliminary data.</text>
</comment>
<dbReference type="EMBL" id="JAOPHQ010004839">
    <property type="protein sequence ID" value="KAK0137997.1"/>
    <property type="molecule type" value="Genomic_DNA"/>
</dbReference>
<evidence type="ECO:0000313" key="2">
    <source>
        <dbReference type="EMBL" id="KAK0137997.1"/>
    </source>
</evidence>
<gene>
    <name evidence="2" type="ORF">N1851_025805</name>
</gene>
<dbReference type="PANTHER" id="PTHR34153:SF2">
    <property type="entry name" value="SI:CH211-262H13.3-RELATED"/>
    <property type="match status" value="1"/>
</dbReference>
<organism evidence="2 3">
    <name type="scientific">Merluccius polli</name>
    <name type="common">Benguela hake</name>
    <name type="synonym">Merluccius cadenati</name>
    <dbReference type="NCBI Taxonomy" id="89951"/>
    <lineage>
        <taxon>Eukaryota</taxon>
        <taxon>Metazoa</taxon>
        <taxon>Chordata</taxon>
        <taxon>Craniata</taxon>
        <taxon>Vertebrata</taxon>
        <taxon>Euteleostomi</taxon>
        <taxon>Actinopterygii</taxon>
        <taxon>Neopterygii</taxon>
        <taxon>Teleostei</taxon>
        <taxon>Neoteleostei</taxon>
        <taxon>Acanthomorphata</taxon>
        <taxon>Zeiogadaria</taxon>
        <taxon>Gadariae</taxon>
        <taxon>Gadiformes</taxon>
        <taxon>Gadoidei</taxon>
        <taxon>Merlucciidae</taxon>
        <taxon>Merluccius</taxon>
    </lineage>
</organism>
<keyword evidence="3" id="KW-1185">Reference proteome</keyword>
<evidence type="ECO:0000256" key="1">
    <source>
        <dbReference type="SAM" id="MobiDB-lite"/>
    </source>
</evidence>
<dbReference type="PANTHER" id="PTHR34153">
    <property type="entry name" value="SI:CH211-262H13.3-RELATED-RELATED"/>
    <property type="match status" value="1"/>
</dbReference>
<name>A0AA47MD21_MERPO</name>
<evidence type="ECO:0008006" key="4">
    <source>
        <dbReference type="Google" id="ProtNLM"/>
    </source>
</evidence>
<proteinExistence type="predicted"/>
<accession>A0AA47MD21</accession>